<dbReference type="Gene3D" id="3.40.630.30">
    <property type="match status" value="1"/>
</dbReference>
<comment type="caution">
    <text evidence="2">The sequence shown here is derived from an EMBL/GenBank/DDBJ whole genome shotgun (WGS) entry which is preliminary data.</text>
</comment>
<accession>A0A645AMR2</accession>
<gene>
    <name evidence="2" type="ORF">SDC9_98889</name>
</gene>
<dbReference type="PANTHER" id="PTHR43233:SF1">
    <property type="entry name" value="FAMILY N-ACETYLTRANSFERASE, PUTATIVE (AFU_ORTHOLOGUE AFUA_6G03350)-RELATED"/>
    <property type="match status" value="1"/>
</dbReference>
<dbReference type="InterPro" id="IPR016181">
    <property type="entry name" value="Acyl_CoA_acyltransferase"/>
</dbReference>
<feature type="domain" description="N-acetyltransferase" evidence="1">
    <location>
        <begin position="13"/>
        <end position="143"/>
    </location>
</feature>
<dbReference type="InterPro" id="IPR053144">
    <property type="entry name" value="Acetyltransferase_Butenolide"/>
</dbReference>
<dbReference type="PROSITE" id="PS51186">
    <property type="entry name" value="GNAT"/>
    <property type="match status" value="1"/>
</dbReference>
<sequence>MENIISYKKDDFIITTDKDKVDINKVCIFLSKTYWAKDRERDAIEKSIKNSLCISVFYNDTQIGFARVVTDYITFAYLCDVYTDENYRGNGIGKTMLEFIVRHPELQGLKRFLLVTKDAHEFYKKIGFNKLDNPERFMEISKQQI</sequence>
<dbReference type="EMBL" id="VSSQ01013725">
    <property type="protein sequence ID" value="MPM52133.1"/>
    <property type="molecule type" value="Genomic_DNA"/>
</dbReference>
<dbReference type="GO" id="GO:0016747">
    <property type="term" value="F:acyltransferase activity, transferring groups other than amino-acyl groups"/>
    <property type="evidence" value="ECO:0007669"/>
    <property type="project" value="InterPro"/>
</dbReference>
<protein>
    <recommendedName>
        <fullName evidence="1">N-acetyltransferase domain-containing protein</fullName>
    </recommendedName>
</protein>
<reference evidence="2" key="1">
    <citation type="submission" date="2019-08" db="EMBL/GenBank/DDBJ databases">
        <authorList>
            <person name="Kucharzyk K."/>
            <person name="Murdoch R.W."/>
            <person name="Higgins S."/>
            <person name="Loffler F."/>
        </authorList>
    </citation>
    <scope>NUCLEOTIDE SEQUENCE</scope>
</reference>
<dbReference type="SUPFAM" id="SSF55729">
    <property type="entry name" value="Acyl-CoA N-acyltransferases (Nat)"/>
    <property type="match status" value="1"/>
</dbReference>
<proteinExistence type="predicted"/>
<dbReference type="AlphaFoldDB" id="A0A645AMR2"/>
<dbReference type="CDD" id="cd04301">
    <property type="entry name" value="NAT_SF"/>
    <property type="match status" value="1"/>
</dbReference>
<organism evidence="2">
    <name type="scientific">bioreactor metagenome</name>
    <dbReference type="NCBI Taxonomy" id="1076179"/>
    <lineage>
        <taxon>unclassified sequences</taxon>
        <taxon>metagenomes</taxon>
        <taxon>ecological metagenomes</taxon>
    </lineage>
</organism>
<name>A0A645AMR2_9ZZZZ</name>
<dbReference type="PANTHER" id="PTHR43233">
    <property type="entry name" value="FAMILY N-ACETYLTRANSFERASE, PUTATIVE (AFU_ORTHOLOGUE AFUA_6G03350)-RELATED"/>
    <property type="match status" value="1"/>
</dbReference>
<dbReference type="Pfam" id="PF00583">
    <property type="entry name" value="Acetyltransf_1"/>
    <property type="match status" value="1"/>
</dbReference>
<evidence type="ECO:0000259" key="1">
    <source>
        <dbReference type="PROSITE" id="PS51186"/>
    </source>
</evidence>
<evidence type="ECO:0000313" key="2">
    <source>
        <dbReference type="EMBL" id="MPM52133.1"/>
    </source>
</evidence>
<dbReference type="InterPro" id="IPR000182">
    <property type="entry name" value="GNAT_dom"/>
</dbReference>